<dbReference type="PANTHER" id="PTHR21174">
    <property type="match status" value="1"/>
</dbReference>
<dbReference type="PANTHER" id="PTHR21174:SF0">
    <property type="entry name" value="HD PHOSPHOHYDROLASE FAMILY PROTEIN-RELATED"/>
    <property type="match status" value="1"/>
</dbReference>
<gene>
    <name evidence="1" type="ORF">GCM10008957_21580</name>
</gene>
<evidence type="ECO:0008006" key="3">
    <source>
        <dbReference type="Google" id="ProtNLM"/>
    </source>
</evidence>
<accession>A0A918F7G2</accession>
<dbReference type="AlphaFoldDB" id="A0A918F7G2"/>
<comment type="caution">
    <text evidence="1">The sequence shown here is derived from an EMBL/GenBank/DDBJ whole genome shotgun (WGS) entry which is preliminary data.</text>
</comment>
<sequence>MNTELLAAAQAYCTPFYTQPGRAYHNITHIQNMLSALEIRRGLTPALALAVWGHDLIYDPQRHDNEEQSADVFDDWLAAASAPSELRQEIRALILATRHTSPPSTRTEALLIDADLSILGAAAPVFWQYERAIRQEYSFVDWPAYRAGRAAVLQGFLSRERIYSTPEFAGLETGARVNLGAALATLREADTEDQHGA</sequence>
<dbReference type="Gene3D" id="1.10.3210.10">
    <property type="entry name" value="Hypothetical protein af1432"/>
    <property type="match status" value="1"/>
</dbReference>
<dbReference type="RefSeq" id="WP_189090214.1">
    <property type="nucleotide sequence ID" value="NZ_BMQL01000010.1"/>
</dbReference>
<name>A0A918F7G2_9DEIO</name>
<dbReference type="SUPFAM" id="SSF109604">
    <property type="entry name" value="HD-domain/PDEase-like"/>
    <property type="match status" value="1"/>
</dbReference>
<keyword evidence="2" id="KW-1185">Reference proteome</keyword>
<reference evidence="1" key="2">
    <citation type="submission" date="2020-09" db="EMBL/GenBank/DDBJ databases">
        <authorList>
            <person name="Sun Q."/>
            <person name="Ohkuma M."/>
        </authorList>
    </citation>
    <scope>NUCLEOTIDE SEQUENCE</scope>
    <source>
        <strain evidence="1">JCM 31311</strain>
    </source>
</reference>
<organism evidence="1 2">
    <name type="scientific">Deinococcus ruber</name>
    <dbReference type="NCBI Taxonomy" id="1848197"/>
    <lineage>
        <taxon>Bacteria</taxon>
        <taxon>Thermotogati</taxon>
        <taxon>Deinococcota</taxon>
        <taxon>Deinococci</taxon>
        <taxon>Deinococcales</taxon>
        <taxon>Deinococcaceae</taxon>
        <taxon>Deinococcus</taxon>
    </lineage>
</organism>
<evidence type="ECO:0000313" key="2">
    <source>
        <dbReference type="Proteomes" id="UP000603865"/>
    </source>
</evidence>
<proteinExistence type="predicted"/>
<protein>
    <recommendedName>
        <fullName evidence="3">Phosphohydrolase</fullName>
    </recommendedName>
</protein>
<dbReference type="EMBL" id="BMQL01000010">
    <property type="protein sequence ID" value="GGR08518.1"/>
    <property type="molecule type" value="Genomic_DNA"/>
</dbReference>
<dbReference type="PIRSF" id="PIRSF035170">
    <property type="entry name" value="HD_phosphohydro"/>
    <property type="match status" value="1"/>
</dbReference>
<evidence type="ECO:0000313" key="1">
    <source>
        <dbReference type="EMBL" id="GGR08518.1"/>
    </source>
</evidence>
<dbReference type="InterPro" id="IPR009218">
    <property type="entry name" value="HD_phosphohydro"/>
</dbReference>
<dbReference type="Proteomes" id="UP000603865">
    <property type="component" value="Unassembled WGS sequence"/>
</dbReference>
<reference evidence="1" key="1">
    <citation type="journal article" date="2014" name="Int. J. Syst. Evol. Microbiol.">
        <title>Complete genome sequence of Corynebacterium casei LMG S-19264T (=DSM 44701T), isolated from a smear-ripened cheese.</title>
        <authorList>
            <consortium name="US DOE Joint Genome Institute (JGI-PGF)"/>
            <person name="Walter F."/>
            <person name="Albersmeier A."/>
            <person name="Kalinowski J."/>
            <person name="Ruckert C."/>
        </authorList>
    </citation>
    <scope>NUCLEOTIDE SEQUENCE</scope>
    <source>
        <strain evidence="1">JCM 31311</strain>
    </source>
</reference>